<keyword evidence="5" id="KW-0653">Protein transport</keyword>
<evidence type="ECO:0000256" key="1">
    <source>
        <dbReference type="ARBA" id="ARBA00004567"/>
    </source>
</evidence>
<organism evidence="6 7">
    <name type="scientific">Calicophoron daubneyi</name>
    <name type="common">Rumen fluke</name>
    <name type="synonym">Paramphistomum daubneyi</name>
    <dbReference type="NCBI Taxonomy" id="300641"/>
    <lineage>
        <taxon>Eukaryota</taxon>
        <taxon>Metazoa</taxon>
        <taxon>Spiralia</taxon>
        <taxon>Lophotrochozoa</taxon>
        <taxon>Platyhelminthes</taxon>
        <taxon>Trematoda</taxon>
        <taxon>Digenea</taxon>
        <taxon>Plagiorchiida</taxon>
        <taxon>Pronocephalata</taxon>
        <taxon>Paramphistomoidea</taxon>
        <taxon>Paramphistomidae</taxon>
        <taxon>Calicophoron</taxon>
    </lineage>
</organism>
<dbReference type="Pfam" id="PF04097">
    <property type="entry name" value="Nic96"/>
    <property type="match status" value="1"/>
</dbReference>
<dbReference type="GO" id="GO:0016973">
    <property type="term" value="P:poly(A)+ mRNA export from nucleus"/>
    <property type="evidence" value="ECO:0007669"/>
    <property type="project" value="TreeGrafter"/>
</dbReference>
<keyword evidence="5" id="KW-0811">Translocation</keyword>
<comment type="similarity">
    <text evidence="2 5">Belongs to the nucleoporin interacting component (NIC) family.</text>
</comment>
<dbReference type="GO" id="GO:0005643">
    <property type="term" value="C:nuclear pore"/>
    <property type="evidence" value="ECO:0007669"/>
    <property type="project" value="UniProtKB-SubCell"/>
</dbReference>
<keyword evidence="3 5" id="KW-0906">Nuclear pore complex</keyword>
<name>A0AAV2THZ4_CALDB</name>
<comment type="caution">
    <text evidence="6">The sequence shown here is derived from an EMBL/GenBank/DDBJ whole genome shotgun (WGS) entry which is preliminary data.</text>
</comment>
<comment type="subcellular location">
    <subcellularLocation>
        <location evidence="1 5">Nucleus</location>
        <location evidence="1 5">Nuclear pore complex</location>
    </subcellularLocation>
</comment>
<reference evidence="6" key="1">
    <citation type="submission" date="2024-06" db="EMBL/GenBank/DDBJ databases">
        <authorList>
            <person name="Liu X."/>
            <person name="Lenzi L."/>
            <person name="Haldenby T S."/>
            <person name="Uol C."/>
        </authorList>
    </citation>
    <scope>NUCLEOTIDE SEQUENCE</scope>
</reference>
<proteinExistence type="inferred from homology"/>
<evidence type="ECO:0000256" key="4">
    <source>
        <dbReference type="ARBA" id="ARBA00023242"/>
    </source>
</evidence>
<dbReference type="PANTHER" id="PTHR11225:SF4">
    <property type="entry name" value="NUCLEAR PORE COMPLEX PROTEIN NUP93"/>
    <property type="match status" value="1"/>
</dbReference>
<protein>
    <recommendedName>
        <fullName evidence="5">Nuclear pore protein</fullName>
    </recommendedName>
</protein>
<sequence>MYEDIRSSPISRALELRASTSLQSVLIECSLSHLESEFMEFLRVTVASQPRLARLGGRPGTRALVRAYLTIRLPSSSADLSLKNSSLDNSAMNPQDQNDIEYEDGLIDSKPVWPMIYCCMRAGDYRAAVEVARAASNNLDNFASILEDFANSGRRLSATTQSRFRQNCRQVLKTSRDPYKRLIYSILGLCGLNESYSEVARTIDDFLWLKLSHIAAAHQSATSATTSGTASSGIAFEELPTLGQLQTLLYETYGEVHFDAWSQPLVYFKILCLTQQFEGAIGFLARFETLRSHAVHIALALHDSSLLLLPSSLQCALVSRSESDPIGFRRLNLARLVMLFTRKFEVTNPIEALMYFYFLSDIQSESAVNLNDSQRPFDRSTDENLNGATNTKEKTSSLFVKCVCELALATKEFDLLLGCVTESGVRKPGAVDRYCKTSEERQSLVASVAGAVESRGQLVEAIVLYRLAACSGNSKHYLRKSVSLANYLLAGLVAVDNANTTSQAFPRMAGQPDRDLVLRVATELAREVRQSGSSVLGSALSVSMTSEDDDAQSDEGTVISSTKTLFYLLDLATFFDLYQAERWQAAIDHMDQLGLFPTNPQPEHVESRVALFTKLPDFVRRPIPSALLALMRCLAARVSKGRFTAASGDRMESGSSLTVAEARTRAKALIAYVGRIPYRLPGEIYARLTQMDMELM</sequence>
<gene>
    <name evidence="6" type="ORF">CDAUBV1_LOCUS10053</name>
</gene>
<keyword evidence="4 5" id="KW-0539">Nucleus</keyword>
<dbReference type="AlphaFoldDB" id="A0AAV2THZ4"/>
<evidence type="ECO:0000313" key="6">
    <source>
        <dbReference type="EMBL" id="CAL5135946.1"/>
    </source>
</evidence>
<dbReference type="GO" id="GO:0017056">
    <property type="term" value="F:structural constituent of nuclear pore"/>
    <property type="evidence" value="ECO:0007669"/>
    <property type="project" value="InterPro"/>
</dbReference>
<dbReference type="InterPro" id="IPR007231">
    <property type="entry name" value="Nucleoporin_int_Nup93/Nic96"/>
</dbReference>
<evidence type="ECO:0000256" key="2">
    <source>
        <dbReference type="ARBA" id="ARBA00010186"/>
    </source>
</evidence>
<dbReference type="Proteomes" id="UP001497525">
    <property type="component" value="Unassembled WGS sequence"/>
</dbReference>
<accession>A0AAV2THZ4</accession>
<keyword evidence="5" id="KW-0472">Membrane</keyword>
<dbReference type="EMBL" id="CAXLJL010000279">
    <property type="protein sequence ID" value="CAL5135946.1"/>
    <property type="molecule type" value="Genomic_DNA"/>
</dbReference>
<keyword evidence="5" id="KW-0509">mRNA transport</keyword>
<dbReference type="PANTHER" id="PTHR11225">
    <property type="entry name" value="NUCLEAR PORE COMPLEX PROTEIN NUP93 NUCLEOPORIN NUP93 DEAD EYE PROTEIN"/>
    <property type="match status" value="1"/>
</dbReference>
<evidence type="ECO:0000313" key="7">
    <source>
        <dbReference type="Proteomes" id="UP001497525"/>
    </source>
</evidence>
<keyword evidence="5" id="KW-0813">Transport</keyword>
<evidence type="ECO:0000256" key="5">
    <source>
        <dbReference type="RuleBase" id="RU364035"/>
    </source>
</evidence>
<dbReference type="GO" id="GO:0006606">
    <property type="term" value="P:protein import into nucleus"/>
    <property type="evidence" value="ECO:0007669"/>
    <property type="project" value="TreeGrafter"/>
</dbReference>
<evidence type="ECO:0000256" key="3">
    <source>
        <dbReference type="ARBA" id="ARBA00023132"/>
    </source>
</evidence>